<gene>
    <name evidence="1" type="ORF">N784_11755</name>
</gene>
<evidence type="ECO:0000313" key="1">
    <source>
        <dbReference type="EMBL" id="KGX84845.1"/>
    </source>
</evidence>
<name>A0A0A5G197_9BACI</name>
<comment type="caution">
    <text evidence="1">The sequence shown here is derived from an EMBL/GenBank/DDBJ whole genome shotgun (WGS) entry which is preliminary data.</text>
</comment>
<dbReference type="Proteomes" id="UP000030401">
    <property type="component" value="Unassembled WGS sequence"/>
</dbReference>
<proteinExistence type="predicted"/>
<protein>
    <submittedName>
        <fullName evidence="1">Uncharacterized protein</fullName>
    </submittedName>
</protein>
<dbReference type="AlphaFoldDB" id="A0A0A5G197"/>
<keyword evidence="2" id="KW-1185">Reference proteome</keyword>
<evidence type="ECO:0000313" key="2">
    <source>
        <dbReference type="Proteomes" id="UP000030401"/>
    </source>
</evidence>
<accession>A0A0A5G197</accession>
<dbReference type="STRING" id="1385512.N784_11755"/>
<dbReference type="EMBL" id="AVPG01000030">
    <property type="protein sequence ID" value="KGX84845.1"/>
    <property type="molecule type" value="Genomic_DNA"/>
</dbReference>
<reference evidence="1 2" key="1">
    <citation type="submission" date="2013-08" db="EMBL/GenBank/DDBJ databases">
        <authorList>
            <person name="Huang J."/>
            <person name="Wang G."/>
        </authorList>
    </citation>
    <scope>NUCLEOTIDE SEQUENCE [LARGE SCALE GENOMIC DNA]</scope>
    <source>
        <strain evidence="1 2">JSM 072002</strain>
    </source>
</reference>
<organism evidence="1 2">
    <name type="scientific">Pontibacillus litoralis JSM 072002</name>
    <dbReference type="NCBI Taxonomy" id="1385512"/>
    <lineage>
        <taxon>Bacteria</taxon>
        <taxon>Bacillati</taxon>
        <taxon>Bacillota</taxon>
        <taxon>Bacilli</taxon>
        <taxon>Bacillales</taxon>
        <taxon>Bacillaceae</taxon>
        <taxon>Pontibacillus</taxon>
    </lineage>
</organism>
<sequence>MCRFVCEMDEKADMITFLGDYGCGAERKKSNIYKT</sequence>